<organism evidence="3 4">
    <name type="scientific">Rhypophila decipiens</name>
    <dbReference type="NCBI Taxonomy" id="261697"/>
    <lineage>
        <taxon>Eukaryota</taxon>
        <taxon>Fungi</taxon>
        <taxon>Dikarya</taxon>
        <taxon>Ascomycota</taxon>
        <taxon>Pezizomycotina</taxon>
        <taxon>Sordariomycetes</taxon>
        <taxon>Sordariomycetidae</taxon>
        <taxon>Sordariales</taxon>
        <taxon>Naviculisporaceae</taxon>
        <taxon>Rhypophila</taxon>
    </lineage>
</organism>
<feature type="chain" id="PRO_5042850450" evidence="2">
    <location>
        <begin position="26"/>
        <end position="340"/>
    </location>
</feature>
<accession>A0AAN7B5E3</accession>
<name>A0AAN7B5E3_9PEZI</name>
<evidence type="ECO:0000256" key="2">
    <source>
        <dbReference type="SAM" id="SignalP"/>
    </source>
</evidence>
<feature type="region of interest" description="Disordered" evidence="1">
    <location>
        <begin position="270"/>
        <end position="305"/>
    </location>
</feature>
<evidence type="ECO:0000313" key="3">
    <source>
        <dbReference type="EMBL" id="KAK4210939.1"/>
    </source>
</evidence>
<dbReference type="Proteomes" id="UP001301769">
    <property type="component" value="Unassembled WGS sequence"/>
</dbReference>
<keyword evidence="4" id="KW-1185">Reference proteome</keyword>
<reference evidence="3" key="1">
    <citation type="journal article" date="2023" name="Mol. Phylogenet. Evol.">
        <title>Genome-scale phylogeny and comparative genomics of the fungal order Sordariales.</title>
        <authorList>
            <person name="Hensen N."/>
            <person name="Bonometti L."/>
            <person name="Westerberg I."/>
            <person name="Brannstrom I.O."/>
            <person name="Guillou S."/>
            <person name="Cros-Aarteil S."/>
            <person name="Calhoun S."/>
            <person name="Haridas S."/>
            <person name="Kuo A."/>
            <person name="Mondo S."/>
            <person name="Pangilinan J."/>
            <person name="Riley R."/>
            <person name="LaButti K."/>
            <person name="Andreopoulos B."/>
            <person name="Lipzen A."/>
            <person name="Chen C."/>
            <person name="Yan M."/>
            <person name="Daum C."/>
            <person name="Ng V."/>
            <person name="Clum A."/>
            <person name="Steindorff A."/>
            <person name="Ohm R.A."/>
            <person name="Martin F."/>
            <person name="Silar P."/>
            <person name="Natvig D.O."/>
            <person name="Lalanne C."/>
            <person name="Gautier V."/>
            <person name="Ament-Velasquez S.L."/>
            <person name="Kruys A."/>
            <person name="Hutchinson M.I."/>
            <person name="Powell A.J."/>
            <person name="Barry K."/>
            <person name="Miller A.N."/>
            <person name="Grigoriev I.V."/>
            <person name="Debuchy R."/>
            <person name="Gladieux P."/>
            <person name="Hiltunen Thoren M."/>
            <person name="Johannesson H."/>
        </authorList>
    </citation>
    <scope>NUCLEOTIDE SEQUENCE</scope>
    <source>
        <strain evidence="3">PSN293</strain>
    </source>
</reference>
<protein>
    <submittedName>
        <fullName evidence="3">Uncharacterized protein</fullName>
    </submittedName>
</protein>
<dbReference type="EMBL" id="MU858161">
    <property type="protein sequence ID" value="KAK4210939.1"/>
    <property type="molecule type" value="Genomic_DNA"/>
</dbReference>
<feature type="compositionally biased region" description="Low complexity" evidence="1">
    <location>
        <begin position="292"/>
        <end position="305"/>
    </location>
</feature>
<reference evidence="3" key="2">
    <citation type="submission" date="2023-05" db="EMBL/GenBank/DDBJ databases">
        <authorList>
            <consortium name="Lawrence Berkeley National Laboratory"/>
            <person name="Steindorff A."/>
            <person name="Hensen N."/>
            <person name="Bonometti L."/>
            <person name="Westerberg I."/>
            <person name="Brannstrom I.O."/>
            <person name="Guillou S."/>
            <person name="Cros-Aarteil S."/>
            <person name="Calhoun S."/>
            <person name="Haridas S."/>
            <person name="Kuo A."/>
            <person name="Mondo S."/>
            <person name="Pangilinan J."/>
            <person name="Riley R."/>
            <person name="Labutti K."/>
            <person name="Andreopoulos B."/>
            <person name="Lipzen A."/>
            <person name="Chen C."/>
            <person name="Yanf M."/>
            <person name="Daum C."/>
            <person name="Ng V."/>
            <person name="Clum A."/>
            <person name="Ohm R."/>
            <person name="Martin F."/>
            <person name="Silar P."/>
            <person name="Natvig D."/>
            <person name="Lalanne C."/>
            <person name="Gautier V."/>
            <person name="Ament-Velasquez S.L."/>
            <person name="Kruys A."/>
            <person name="Hutchinson M.I."/>
            <person name="Powell A.J."/>
            <person name="Barry K."/>
            <person name="Miller A.N."/>
            <person name="Grigoriev I.V."/>
            <person name="Debuchy R."/>
            <person name="Gladieux P."/>
            <person name="Thoren M.H."/>
            <person name="Johannesson H."/>
        </authorList>
    </citation>
    <scope>NUCLEOTIDE SEQUENCE</scope>
    <source>
        <strain evidence="3">PSN293</strain>
    </source>
</reference>
<sequence length="340" mass="35594">MASTLRASIISATLVVLIQVPLVHSQSQDVNPGCDVKCTGAGVGNCPAIYGWMARSDMGGAMGAFGSTTQTMTIVTVINTALDKTSISTVTPWATDRGELYNDDGTVMQVITWRSTVGAELLTTTLTFPTMFVAYPDSYTWAGTLLTTTEGLEGITECVTVDQDSPSTITLSSKPQPTSFFNDQVDPATMTGDDLRGHDYAPVEIGAGGSCENEGWIWLSLASLFPEQAAMTTCWDPDVPGPHFGGYLSTYWSTVSTTTYIGDDGLTHTSTVTPTDTSRQDTETPATAAVDSSTNGGVSSAAATATTTKSSGASRGLASCKQLGGLFLPVITIGIWLQVV</sequence>
<gene>
    <name evidence="3" type="ORF">QBC37DRAFT_485000</name>
</gene>
<keyword evidence="2" id="KW-0732">Signal</keyword>
<proteinExistence type="predicted"/>
<feature type="signal peptide" evidence="2">
    <location>
        <begin position="1"/>
        <end position="25"/>
    </location>
</feature>
<evidence type="ECO:0000313" key="4">
    <source>
        <dbReference type="Proteomes" id="UP001301769"/>
    </source>
</evidence>
<comment type="caution">
    <text evidence="3">The sequence shown here is derived from an EMBL/GenBank/DDBJ whole genome shotgun (WGS) entry which is preliminary data.</text>
</comment>
<evidence type="ECO:0000256" key="1">
    <source>
        <dbReference type="SAM" id="MobiDB-lite"/>
    </source>
</evidence>
<dbReference type="AlphaFoldDB" id="A0AAN7B5E3"/>